<accession>C4XK22</accession>
<dbReference type="Proteomes" id="UP000009071">
    <property type="component" value="Chromosome"/>
</dbReference>
<name>C4XK22_SOLM1</name>
<dbReference type="AlphaFoldDB" id="C4XK22"/>
<evidence type="ECO:0000313" key="2">
    <source>
        <dbReference type="Proteomes" id="UP000009071"/>
    </source>
</evidence>
<evidence type="ECO:0000313" key="1">
    <source>
        <dbReference type="EMBL" id="BAH74377.1"/>
    </source>
</evidence>
<proteinExistence type="predicted"/>
<protein>
    <submittedName>
        <fullName evidence="1">Uncharacterized protein</fullName>
    </submittedName>
</protein>
<reference evidence="1 2" key="1">
    <citation type="journal article" date="2009" name="Genome Res.">
        <title>Whole genome sequence of Desulfovibrio magneticus strain RS-1 revealed common gene clusters in magnetotactic bacteria.</title>
        <authorList>
            <person name="Nakazawa H."/>
            <person name="Arakaki A."/>
            <person name="Narita-Yamada S."/>
            <person name="Yashiro I."/>
            <person name="Jinno K."/>
            <person name="Aoki N."/>
            <person name="Tsuruyama A."/>
            <person name="Okamura Y."/>
            <person name="Tanikawa S."/>
            <person name="Fujita N."/>
            <person name="Takeyama H."/>
            <person name="Matsunaga T."/>
        </authorList>
    </citation>
    <scope>NUCLEOTIDE SEQUENCE [LARGE SCALE GENOMIC DNA]</scope>
    <source>
        <strain evidence="2">ATCC 700980 / DSM 13731 / RS-1</strain>
    </source>
</reference>
<keyword evidence="2" id="KW-1185">Reference proteome</keyword>
<dbReference type="EMBL" id="AP010904">
    <property type="protein sequence ID" value="BAH74377.1"/>
    <property type="molecule type" value="Genomic_DNA"/>
</dbReference>
<dbReference type="HOGENOM" id="CLU_2478288_0_0_7"/>
<sequence length="87" mass="10388">MSDGFVLDLTKPREVHLQSFNRKVSEKTEVANGWLRICKGCREMLIHKLTENFVLMKMLEFIPTNNLRENYNNFLSSYDYTSEIYLY</sequence>
<dbReference type="KEGG" id="dma:DMR_08860"/>
<organism evidence="1 2">
    <name type="scientific">Solidesulfovibrio magneticus (strain ATCC 700980 / DSM 13731 / RS-1)</name>
    <name type="common">Desulfovibrio magneticus</name>
    <dbReference type="NCBI Taxonomy" id="573370"/>
    <lineage>
        <taxon>Bacteria</taxon>
        <taxon>Pseudomonadati</taxon>
        <taxon>Thermodesulfobacteriota</taxon>
        <taxon>Desulfovibrionia</taxon>
        <taxon>Desulfovibrionales</taxon>
        <taxon>Desulfovibrionaceae</taxon>
        <taxon>Solidesulfovibrio</taxon>
    </lineage>
</organism>
<gene>
    <name evidence="1" type="ordered locus">DMR_08860</name>
</gene>